<evidence type="ECO:0000313" key="3">
    <source>
        <dbReference type="EMBL" id="MPD05847.1"/>
    </source>
</evidence>
<reference evidence="3 4" key="1">
    <citation type="submission" date="2019-05" db="EMBL/GenBank/DDBJ databases">
        <title>Another draft genome of Portunus trituberculatus and its Hox gene families provides insights of decapod evolution.</title>
        <authorList>
            <person name="Jeong J.-H."/>
            <person name="Song I."/>
            <person name="Kim S."/>
            <person name="Choi T."/>
            <person name="Kim D."/>
            <person name="Ryu S."/>
            <person name="Kim W."/>
        </authorList>
    </citation>
    <scope>NUCLEOTIDE SEQUENCE [LARGE SCALE GENOMIC DNA]</scope>
    <source>
        <tissue evidence="3">Muscle</tissue>
    </source>
</reference>
<evidence type="ECO:0000313" key="4">
    <source>
        <dbReference type="Proteomes" id="UP000324222"/>
    </source>
</evidence>
<keyword evidence="4" id="KW-1185">Reference proteome</keyword>
<protein>
    <submittedName>
        <fullName evidence="3">Uncharacterized protein</fullName>
    </submittedName>
</protein>
<keyword evidence="2" id="KW-0812">Transmembrane</keyword>
<organism evidence="3 4">
    <name type="scientific">Portunus trituberculatus</name>
    <name type="common">Swimming crab</name>
    <name type="synonym">Neptunus trituberculatus</name>
    <dbReference type="NCBI Taxonomy" id="210409"/>
    <lineage>
        <taxon>Eukaryota</taxon>
        <taxon>Metazoa</taxon>
        <taxon>Ecdysozoa</taxon>
        <taxon>Arthropoda</taxon>
        <taxon>Crustacea</taxon>
        <taxon>Multicrustacea</taxon>
        <taxon>Malacostraca</taxon>
        <taxon>Eumalacostraca</taxon>
        <taxon>Eucarida</taxon>
        <taxon>Decapoda</taxon>
        <taxon>Pleocyemata</taxon>
        <taxon>Brachyura</taxon>
        <taxon>Eubrachyura</taxon>
        <taxon>Portunoidea</taxon>
        <taxon>Portunidae</taxon>
        <taxon>Portuninae</taxon>
        <taxon>Portunus</taxon>
    </lineage>
</organism>
<feature type="region of interest" description="Disordered" evidence="1">
    <location>
        <begin position="117"/>
        <end position="192"/>
    </location>
</feature>
<dbReference type="AlphaFoldDB" id="A0A5B7KGI0"/>
<sequence length="192" mass="20643">MWLTESVRCIHPLRRPMSDWQLTRLLTESPRSGSPHAAASVLPAHPSLPQALAEVTGYSKYFPTRASCPGGPAAAAGRMGQRGGTGVTVVVVAALVVVVVPAAAHLLPDSSLSLTPRSNATFSHFPRRYGLTRRPNPPHSGSRGVGLTARPEHTTTTTGYPENTQHQHKLPRLPRTHCPSLTTHHPLTHHTP</sequence>
<feature type="compositionally biased region" description="Polar residues" evidence="1">
    <location>
        <begin position="154"/>
        <end position="164"/>
    </location>
</feature>
<evidence type="ECO:0000256" key="1">
    <source>
        <dbReference type="SAM" id="MobiDB-lite"/>
    </source>
</evidence>
<keyword evidence="2" id="KW-1133">Transmembrane helix</keyword>
<evidence type="ECO:0000256" key="2">
    <source>
        <dbReference type="SAM" id="Phobius"/>
    </source>
</evidence>
<dbReference type="EMBL" id="VSRR010148041">
    <property type="protein sequence ID" value="MPD05847.1"/>
    <property type="molecule type" value="Genomic_DNA"/>
</dbReference>
<feature type="compositionally biased region" description="Low complexity" evidence="1">
    <location>
        <begin position="176"/>
        <end position="185"/>
    </location>
</feature>
<dbReference type="Proteomes" id="UP000324222">
    <property type="component" value="Unassembled WGS sequence"/>
</dbReference>
<gene>
    <name evidence="3" type="ORF">E2C01_101616</name>
</gene>
<feature type="transmembrane region" description="Helical" evidence="2">
    <location>
        <begin position="87"/>
        <end position="107"/>
    </location>
</feature>
<name>A0A5B7KGI0_PORTR</name>
<accession>A0A5B7KGI0</accession>
<comment type="caution">
    <text evidence="3">The sequence shown here is derived from an EMBL/GenBank/DDBJ whole genome shotgun (WGS) entry which is preliminary data.</text>
</comment>
<proteinExistence type="predicted"/>
<feature type="compositionally biased region" description="Basic residues" evidence="1">
    <location>
        <begin position="166"/>
        <end position="175"/>
    </location>
</feature>
<keyword evidence="2" id="KW-0472">Membrane</keyword>